<name>A0A9Q0HAN1_9MAGN</name>
<accession>A0A9Q0HAN1</accession>
<evidence type="ECO:0000256" key="1">
    <source>
        <dbReference type="ARBA" id="ARBA00004141"/>
    </source>
</evidence>
<organism evidence="8 9">
    <name type="scientific">Protea cynaroides</name>
    <dbReference type="NCBI Taxonomy" id="273540"/>
    <lineage>
        <taxon>Eukaryota</taxon>
        <taxon>Viridiplantae</taxon>
        <taxon>Streptophyta</taxon>
        <taxon>Embryophyta</taxon>
        <taxon>Tracheophyta</taxon>
        <taxon>Spermatophyta</taxon>
        <taxon>Magnoliopsida</taxon>
        <taxon>Proteales</taxon>
        <taxon>Proteaceae</taxon>
        <taxon>Protea</taxon>
    </lineage>
</organism>
<dbReference type="Pfam" id="PF00892">
    <property type="entry name" value="EamA"/>
    <property type="match status" value="1"/>
</dbReference>
<feature type="transmembrane region" description="Helical" evidence="6">
    <location>
        <begin position="276"/>
        <end position="297"/>
    </location>
</feature>
<dbReference type="AlphaFoldDB" id="A0A9Q0HAN1"/>
<feature type="transmembrane region" description="Helical" evidence="6">
    <location>
        <begin position="179"/>
        <end position="199"/>
    </location>
</feature>
<keyword evidence="4 6" id="KW-1133">Transmembrane helix</keyword>
<dbReference type="InterPro" id="IPR037185">
    <property type="entry name" value="EmrE-like"/>
</dbReference>
<gene>
    <name evidence="8" type="ORF">NE237_022562</name>
</gene>
<evidence type="ECO:0000256" key="2">
    <source>
        <dbReference type="ARBA" id="ARBA00007635"/>
    </source>
</evidence>
<dbReference type="PRINTS" id="PR00342">
    <property type="entry name" value="RHESUSRHD"/>
</dbReference>
<dbReference type="OrthoDB" id="770296at2759"/>
<dbReference type="SUPFAM" id="SSF103481">
    <property type="entry name" value="Multidrug resistance efflux transporter EmrE"/>
    <property type="match status" value="2"/>
</dbReference>
<proteinExistence type="inferred from homology"/>
<dbReference type="GO" id="GO:0022857">
    <property type="term" value="F:transmembrane transporter activity"/>
    <property type="evidence" value="ECO:0007669"/>
    <property type="project" value="InterPro"/>
</dbReference>
<feature type="transmembrane region" description="Helical" evidence="6">
    <location>
        <begin position="43"/>
        <end position="66"/>
    </location>
</feature>
<dbReference type="InterPro" id="IPR030184">
    <property type="entry name" value="WAT1-related"/>
</dbReference>
<feature type="domain" description="EamA" evidence="7">
    <location>
        <begin position="16"/>
        <end position="134"/>
    </location>
</feature>
<evidence type="ECO:0000256" key="3">
    <source>
        <dbReference type="ARBA" id="ARBA00022692"/>
    </source>
</evidence>
<dbReference type="GO" id="GO:0005886">
    <property type="term" value="C:plasma membrane"/>
    <property type="evidence" value="ECO:0007669"/>
    <property type="project" value="InterPro"/>
</dbReference>
<feature type="transmembrane region" description="Helical" evidence="6">
    <location>
        <begin position="211"/>
        <end position="234"/>
    </location>
</feature>
<evidence type="ECO:0000256" key="4">
    <source>
        <dbReference type="ARBA" id="ARBA00022989"/>
    </source>
</evidence>
<feature type="transmembrane region" description="Helical" evidence="6">
    <location>
        <begin position="139"/>
        <end position="159"/>
    </location>
</feature>
<dbReference type="PANTHER" id="PTHR31218">
    <property type="entry name" value="WAT1-RELATED PROTEIN"/>
    <property type="match status" value="1"/>
</dbReference>
<dbReference type="InterPro" id="IPR002229">
    <property type="entry name" value="RhesusRHD"/>
</dbReference>
<comment type="similarity">
    <text evidence="2 6">Belongs to the drug/metabolite transporter (DMT) superfamily. Plant drug/metabolite exporter (P-DME) (TC 2.A.7.4) family.</text>
</comment>
<keyword evidence="9" id="KW-1185">Reference proteome</keyword>
<comment type="caution">
    <text evidence="8">The sequence shown here is derived from an EMBL/GenBank/DDBJ whole genome shotgun (WGS) entry which is preliminary data.</text>
</comment>
<keyword evidence="5 6" id="KW-0472">Membrane</keyword>
<evidence type="ECO:0000256" key="5">
    <source>
        <dbReference type="ARBA" id="ARBA00023136"/>
    </source>
</evidence>
<evidence type="ECO:0000313" key="8">
    <source>
        <dbReference type="EMBL" id="KAJ4962623.1"/>
    </source>
</evidence>
<evidence type="ECO:0000259" key="7">
    <source>
        <dbReference type="Pfam" id="PF00892"/>
    </source>
</evidence>
<dbReference type="Proteomes" id="UP001141806">
    <property type="component" value="Unassembled WGS sequence"/>
</dbReference>
<protein>
    <recommendedName>
        <fullName evidence="6">WAT1-related protein</fullName>
    </recommendedName>
</protein>
<sequence>MDIKGRWFWFETCRPYLLLTLNVLFVAVFMILLQYILSKGVVSVLAIVVYENIIATVVLSFFAFFLERQKRPPLSIKIVCYAFLLGFLQVTLSRLMLAMSLQYIASSYQSICLNLIPAIVFVLALIFRQEKLRFCSTNGQAKIWGVTSSAAGVLVTVLWKGPTILKSTNFGSFQVASEGTIGAIMLIVGVLATSFWNISVGPVTRMYPAELSLLAMVNFFGTIQTAIVTAIVIPSSSWELQWLGGLVLLAILFGGIVITAFSYYVLIWSIHKRGPVFTTAFTPLLIVFSFLLDTIFLRDSTHLGSIVGAILVVVGLYLILWAKADDKKKNEIRDDMSIDSPLIQP</sequence>
<feature type="transmembrane region" description="Helical" evidence="6">
    <location>
        <begin position="303"/>
        <end position="322"/>
    </location>
</feature>
<keyword evidence="3 6" id="KW-0812">Transmembrane</keyword>
<evidence type="ECO:0000256" key="6">
    <source>
        <dbReference type="RuleBase" id="RU363077"/>
    </source>
</evidence>
<dbReference type="EMBL" id="JAMYWD010000008">
    <property type="protein sequence ID" value="KAJ4962623.1"/>
    <property type="molecule type" value="Genomic_DNA"/>
</dbReference>
<feature type="transmembrane region" description="Helical" evidence="6">
    <location>
        <begin position="16"/>
        <end position="37"/>
    </location>
</feature>
<feature type="transmembrane region" description="Helical" evidence="6">
    <location>
        <begin position="107"/>
        <end position="127"/>
    </location>
</feature>
<dbReference type="InterPro" id="IPR000620">
    <property type="entry name" value="EamA_dom"/>
</dbReference>
<feature type="transmembrane region" description="Helical" evidence="6">
    <location>
        <begin position="78"/>
        <end position="101"/>
    </location>
</feature>
<evidence type="ECO:0000313" key="9">
    <source>
        <dbReference type="Proteomes" id="UP001141806"/>
    </source>
</evidence>
<reference evidence="8" key="1">
    <citation type="journal article" date="2023" name="Plant J.">
        <title>The genome of the king protea, Protea cynaroides.</title>
        <authorList>
            <person name="Chang J."/>
            <person name="Duong T.A."/>
            <person name="Schoeman C."/>
            <person name="Ma X."/>
            <person name="Roodt D."/>
            <person name="Barker N."/>
            <person name="Li Z."/>
            <person name="Van de Peer Y."/>
            <person name="Mizrachi E."/>
        </authorList>
    </citation>
    <scope>NUCLEOTIDE SEQUENCE</scope>
    <source>
        <tissue evidence="8">Young leaves</tissue>
    </source>
</reference>
<feature type="transmembrane region" description="Helical" evidence="6">
    <location>
        <begin position="240"/>
        <end position="264"/>
    </location>
</feature>
<comment type="subcellular location">
    <subcellularLocation>
        <location evidence="1 6">Membrane</location>
        <topology evidence="1 6">Multi-pass membrane protein</topology>
    </subcellularLocation>
</comment>